<evidence type="ECO:0000256" key="1">
    <source>
        <dbReference type="ARBA" id="ARBA00006803"/>
    </source>
</evidence>
<keyword evidence="4" id="KW-1185">Reference proteome</keyword>
<evidence type="ECO:0000313" key="4">
    <source>
        <dbReference type="Proteomes" id="UP001432027"/>
    </source>
</evidence>
<name>A0AAV5UMV5_9BILA</name>
<keyword evidence="2" id="KW-0472">Membrane</keyword>
<dbReference type="InterPro" id="IPR004151">
    <property type="entry name" value="7TM_GPCR_serpentine_rcpt_Sre"/>
</dbReference>
<evidence type="ECO:0008006" key="5">
    <source>
        <dbReference type="Google" id="ProtNLM"/>
    </source>
</evidence>
<dbReference type="AlphaFoldDB" id="A0AAV5UMV5"/>
<dbReference type="GO" id="GO:0007606">
    <property type="term" value="P:sensory perception of chemical stimulus"/>
    <property type="evidence" value="ECO:0007669"/>
    <property type="project" value="InterPro"/>
</dbReference>
<sequence length="69" mass="7912">MAFALEFGYSNGPLLILLVFCVNNISCAIFMMIKTATAKEDIQLTSFDFRRNTYSVSQRWQVKDNVRLA</sequence>
<dbReference type="Pfam" id="PF03125">
    <property type="entry name" value="Sre"/>
    <property type="match status" value="1"/>
</dbReference>
<dbReference type="GO" id="GO:0016020">
    <property type="term" value="C:membrane"/>
    <property type="evidence" value="ECO:0007669"/>
    <property type="project" value="InterPro"/>
</dbReference>
<comment type="caution">
    <text evidence="3">The sequence shown here is derived from an EMBL/GenBank/DDBJ whole genome shotgun (WGS) entry which is preliminary data.</text>
</comment>
<reference evidence="3" key="1">
    <citation type="submission" date="2023-10" db="EMBL/GenBank/DDBJ databases">
        <title>Genome assembly of Pristionchus species.</title>
        <authorList>
            <person name="Yoshida K."/>
            <person name="Sommer R.J."/>
        </authorList>
    </citation>
    <scope>NUCLEOTIDE SEQUENCE</scope>
    <source>
        <strain evidence="3">RS0144</strain>
    </source>
</reference>
<gene>
    <name evidence="3" type="ORF">PENTCL1PPCAC_30157</name>
</gene>
<feature type="transmembrane region" description="Helical" evidence="2">
    <location>
        <begin position="12"/>
        <end position="33"/>
    </location>
</feature>
<organism evidence="3 4">
    <name type="scientific">Pristionchus entomophagus</name>
    <dbReference type="NCBI Taxonomy" id="358040"/>
    <lineage>
        <taxon>Eukaryota</taxon>
        <taxon>Metazoa</taxon>
        <taxon>Ecdysozoa</taxon>
        <taxon>Nematoda</taxon>
        <taxon>Chromadorea</taxon>
        <taxon>Rhabditida</taxon>
        <taxon>Rhabditina</taxon>
        <taxon>Diplogasteromorpha</taxon>
        <taxon>Diplogasteroidea</taxon>
        <taxon>Neodiplogasteridae</taxon>
        <taxon>Pristionchus</taxon>
    </lineage>
</organism>
<feature type="non-terminal residue" evidence="3">
    <location>
        <position position="69"/>
    </location>
</feature>
<keyword evidence="2" id="KW-1133">Transmembrane helix</keyword>
<comment type="similarity">
    <text evidence="1">Belongs to the nematode receptor-like protein sre family.</text>
</comment>
<dbReference type="Proteomes" id="UP001432027">
    <property type="component" value="Unassembled WGS sequence"/>
</dbReference>
<dbReference type="EMBL" id="BTSX01000006">
    <property type="protein sequence ID" value="GMT07983.1"/>
    <property type="molecule type" value="Genomic_DNA"/>
</dbReference>
<proteinExistence type="inferred from homology"/>
<keyword evidence="2" id="KW-0812">Transmembrane</keyword>
<accession>A0AAV5UMV5</accession>
<evidence type="ECO:0000313" key="3">
    <source>
        <dbReference type="EMBL" id="GMT07983.1"/>
    </source>
</evidence>
<evidence type="ECO:0000256" key="2">
    <source>
        <dbReference type="SAM" id="Phobius"/>
    </source>
</evidence>
<protein>
    <recommendedName>
        <fullName evidence="5">G protein-coupled receptor</fullName>
    </recommendedName>
</protein>